<organism evidence="9 10">
    <name type="scientific">Thermotomaculum hydrothermale</name>
    <dbReference type="NCBI Taxonomy" id="981385"/>
    <lineage>
        <taxon>Bacteria</taxon>
        <taxon>Pseudomonadati</taxon>
        <taxon>Acidobacteriota</taxon>
        <taxon>Holophagae</taxon>
        <taxon>Thermotomaculales</taxon>
        <taxon>Thermotomaculaceae</taxon>
        <taxon>Thermotomaculum</taxon>
    </lineage>
</organism>
<keyword evidence="2 7" id="KW-0813">Transport</keyword>
<dbReference type="PROSITE" id="PS50928">
    <property type="entry name" value="ABC_TM1"/>
    <property type="match status" value="1"/>
</dbReference>
<sequence>MSLEIYSQLRGLKMSRLTKILGFILMPLLWIILSYFLKVPENYLPSPLSVIKEFYELKSLFLYHFSLTAIRLAAGMAGGIFIGILIGYLMFKYEQFDNLFQPFAQSIRAIPPVATIPFFLLWFGFSDKGKVLMLIVAVSVNLAFSGYQILYDMPEKYRISLLNLGINRRDMSIKIAIPLILEKILPTLRFALVISIASIITIEMIGSQSGLGYLIQTARTTFNLSGIFVCVFLLAILSYIYDTLTIVIIKKLVYWERRLDYEEVRF</sequence>
<feature type="transmembrane region" description="Helical" evidence="7">
    <location>
        <begin position="20"/>
        <end position="37"/>
    </location>
</feature>
<keyword evidence="4 7" id="KW-0812">Transmembrane</keyword>
<gene>
    <name evidence="9" type="ORF">TTHT_1038</name>
</gene>
<proteinExistence type="inferred from homology"/>
<evidence type="ECO:0000256" key="1">
    <source>
        <dbReference type="ARBA" id="ARBA00004651"/>
    </source>
</evidence>
<evidence type="ECO:0000313" key="10">
    <source>
        <dbReference type="Proteomes" id="UP000595564"/>
    </source>
</evidence>
<evidence type="ECO:0000259" key="8">
    <source>
        <dbReference type="PROSITE" id="PS50928"/>
    </source>
</evidence>
<dbReference type="CDD" id="cd06261">
    <property type="entry name" value="TM_PBP2"/>
    <property type="match status" value="1"/>
</dbReference>
<evidence type="ECO:0000256" key="7">
    <source>
        <dbReference type="RuleBase" id="RU363032"/>
    </source>
</evidence>
<dbReference type="InterPro" id="IPR035906">
    <property type="entry name" value="MetI-like_sf"/>
</dbReference>
<dbReference type="Gene3D" id="1.10.3720.10">
    <property type="entry name" value="MetI-like"/>
    <property type="match status" value="1"/>
</dbReference>
<dbReference type="GO" id="GO:0005886">
    <property type="term" value="C:plasma membrane"/>
    <property type="evidence" value="ECO:0007669"/>
    <property type="project" value="UniProtKB-SubCell"/>
</dbReference>
<name>A0A7R6PTW3_9BACT</name>
<comment type="similarity">
    <text evidence="7">Belongs to the binding-protein-dependent transport system permease family.</text>
</comment>
<reference evidence="9 10" key="1">
    <citation type="journal article" date="2012" name="Extremophiles">
        <title>Thermotomaculum hydrothermale gen. nov., sp. nov., a novel heterotrophic thermophile within the phylum Acidobacteria from a deep-sea hydrothermal vent chimney in the Southern Okinawa Trough.</title>
        <authorList>
            <person name="Izumi H."/>
            <person name="Nunoura T."/>
            <person name="Miyazaki M."/>
            <person name="Mino S."/>
            <person name="Toki T."/>
            <person name="Takai K."/>
            <person name="Sako Y."/>
            <person name="Sawabe T."/>
            <person name="Nakagawa S."/>
        </authorList>
    </citation>
    <scope>NUCLEOTIDE SEQUENCE [LARGE SCALE GENOMIC DNA]</scope>
    <source>
        <strain evidence="9 10">AC55</strain>
    </source>
</reference>
<evidence type="ECO:0000256" key="4">
    <source>
        <dbReference type="ARBA" id="ARBA00022692"/>
    </source>
</evidence>
<feature type="domain" description="ABC transmembrane type-1" evidence="8">
    <location>
        <begin position="65"/>
        <end position="245"/>
    </location>
</feature>
<feature type="transmembrane region" description="Helical" evidence="7">
    <location>
        <begin position="103"/>
        <end position="125"/>
    </location>
</feature>
<dbReference type="Pfam" id="PF00528">
    <property type="entry name" value="BPD_transp_1"/>
    <property type="match status" value="1"/>
</dbReference>
<protein>
    <submittedName>
        <fullName evidence="9">NitT/TauT family transport system permease protein</fullName>
    </submittedName>
</protein>
<evidence type="ECO:0000256" key="5">
    <source>
        <dbReference type="ARBA" id="ARBA00022989"/>
    </source>
</evidence>
<feature type="transmembrane region" description="Helical" evidence="7">
    <location>
        <begin position="69"/>
        <end position="91"/>
    </location>
</feature>
<evidence type="ECO:0000256" key="3">
    <source>
        <dbReference type="ARBA" id="ARBA00022475"/>
    </source>
</evidence>
<feature type="transmembrane region" description="Helical" evidence="7">
    <location>
        <begin position="131"/>
        <end position="150"/>
    </location>
</feature>
<dbReference type="PANTHER" id="PTHR30151">
    <property type="entry name" value="ALKANE SULFONATE ABC TRANSPORTER-RELATED, MEMBRANE SUBUNIT"/>
    <property type="match status" value="1"/>
</dbReference>
<keyword evidence="10" id="KW-1185">Reference proteome</keyword>
<evidence type="ECO:0000256" key="2">
    <source>
        <dbReference type="ARBA" id="ARBA00022448"/>
    </source>
</evidence>
<dbReference type="Proteomes" id="UP000595564">
    <property type="component" value="Chromosome"/>
</dbReference>
<dbReference type="EMBL" id="AP017470">
    <property type="protein sequence ID" value="BBB32577.1"/>
    <property type="molecule type" value="Genomic_DNA"/>
</dbReference>
<evidence type="ECO:0000256" key="6">
    <source>
        <dbReference type="ARBA" id="ARBA00023136"/>
    </source>
</evidence>
<keyword evidence="5 7" id="KW-1133">Transmembrane helix</keyword>
<feature type="transmembrane region" description="Helical" evidence="7">
    <location>
        <begin position="226"/>
        <end position="249"/>
    </location>
</feature>
<dbReference type="GO" id="GO:0055085">
    <property type="term" value="P:transmembrane transport"/>
    <property type="evidence" value="ECO:0007669"/>
    <property type="project" value="InterPro"/>
</dbReference>
<keyword evidence="3" id="KW-1003">Cell membrane</keyword>
<dbReference type="InterPro" id="IPR000515">
    <property type="entry name" value="MetI-like"/>
</dbReference>
<dbReference type="PANTHER" id="PTHR30151:SF0">
    <property type="entry name" value="ABC TRANSPORTER PERMEASE PROTEIN MJ0413-RELATED"/>
    <property type="match status" value="1"/>
</dbReference>
<keyword evidence="6 7" id="KW-0472">Membrane</keyword>
<evidence type="ECO:0000313" key="9">
    <source>
        <dbReference type="EMBL" id="BBB32577.1"/>
    </source>
</evidence>
<dbReference type="KEGG" id="thyd:TTHT_1038"/>
<accession>A0A7R6PTW3</accession>
<comment type="subcellular location">
    <subcellularLocation>
        <location evidence="1 7">Cell membrane</location>
        <topology evidence="1 7">Multi-pass membrane protein</topology>
    </subcellularLocation>
</comment>
<dbReference type="AlphaFoldDB" id="A0A7R6PTW3"/>
<feature type="transmembrane region" description="Helical" evidence="7">
    <location>
        <begin position="188"/>
        <end position="206"/>
    </location>
</feature>
<dbReference type="SUPFAM" id="SSF161098">
    <property type="entry name" value="MetI-like"/>
    <property type="match status" value="1"/>
</dbReference>